<feature type="transmembrane region" description="Helical" evidence="4">
    <location>
        <begin position="132"/>
        <end position="153"/>
    </location>
</feature>
<dbReference type="GO" id="GO:0022857">
    <property type="term" value="F:transmembrane transporter activity"/>
    <property type="evidence" value="ECO:0007669"/>
    <property type="project" value="InterPro"/>
</dbReference>
<proteinExistence type="predicted"/>
<dbReference type="Pfam" id="PF07690">
    <property type="entry name" value="MFS_1"/>
    <property type="match status" value="1"/>
</dbReference>
<keyword evidence="3 4" id="KW-0472">Membrane</keyword>
<evidence type="ECO:0000256" key="1">
    <source>
        <dbReference type="ARBA" id="ARBA00022692"/>
    </source>
</evidence>
<dbReference type="STRING" id="856736.SAMN04488058_104133"/>
<organism evidence="6 7">
    <name type="scientific">Deinococcus reticulitermitis</name>
    <dbReference type="NCBI Taxonomy" id="856736"/>
    <lineage>
        <taxon>Bacteria</taxon>
        <taxon>Thermotogati</taxon>
        <taxon>Deinococcota</taxon>
        <taxon>Deinococci</taxon>
        <taxon>Deinococcales</taxon>
        <taxon>Deinococcaceae</taxon>
        <taxon>Deinococcus</taxon>
    </lineage>
</organism>
<dbReference type="Gene3D" id="1.20.1250.20">
    <property type="entry name" value="MFS general substrate transporter like domains"/>
    <property type="match status" value="1"/>
</dbReference>
<dbReference type="InterPro" id="IPR053160">
    <property type="entry name" value="MFS_DHA3_Transporter"/>
</dbReference>
<keyword evidence="1 4" id="KW-0812">Transmembrane</keyword>
<gene>
    <name evidence="6" type="ORF">SAMN04488058_104133</name>
</gene>
<feature type="transmembrane region" description="Helical" evidence="4">
    <location>
        <begin position="12"/>
        <end position="34"/>
    </location>
</feature>
<dbReference type="InterPro" id="IPR011701">
    <property type="entry name" value="MFS"/>
</dbReference>
<evidence type="ECO:0000259" key="5">
    <source>
        <dbReference type="PROSITE" id="PS50850"/>
    </source>
</evidence>
<feature type="transmembrane region" description="Helical" evidence="4">
    <location>
        <begin position="315"/>
        <end position="336"/>
    </location>
</feature>
<feature type="transmembrane region" description="Helical" evidence="4">
    <location>
        <begin position="73"/>
        <end position="92"/>
    </location>
</feature>
<evidence type="ECO:0000313" key="6">
    <source>
        <dbReference type="EMBL" id="SEJ14728.1"/>
    </source>
</evidence>
<dbReference type="PROSITE" id="PS50850">
    <property type="entry name" value="MFS"/>
    <property type="match status" value="1"/>
</dbReference>
<feature type="transmembrane region" description="Helical" evidence="4">
    <location>
        <begin position="215"/>
        <end position="234"/>
    </location>
</feature>
<dbReference type="RefSeq" id="WP_092263896.1">
    <property type="nucleotide sequence ID" value="NZ_FNZA01000004.1"/>
</dbReference>
<evidence type="ECO:0000256" key="3">
    <source>
        <dbReference type="ARBA" id="ARBA00023136"/>
    </source>
</evidence>
<dbReference type="PANTHER" id="PTHR23530:SF1">
    <property type="entry name" value="PERMEASE, MAJOR FACILITATOR SUPERFAMILY-RELATED"/>
    <property type="match status" value="1"/>
</dbReference>
<protein>
    <submittedName>
        <fullName evidence="6">Predicted arabinose efflux permease, MFS family</fullName>
    </submittedName>
</protein>
<name>A0A1H6WCQ2_9DEIO</name>
<keyword evidence="2 4" id="KW-1133">Transmembrane helix</keyword>
<dbReference type="Proteomes" id="UP000199223">
    <property type="component" value="Unassembled WGS sequence"/>
</dbReference>
<dbReference type="SUPFAM" id="SSF103473">
    <property type="entry name" value="MFS general substrate transporter"/>
    <property type="match status" value="1"/>
</dbReference>
<sequence>MSLWTDPQRVYAVTQFGFGLASALAWTLMGLYYVQDAGLTPLQLLLVGAALEASCFLLEIPTGVIADVYSRRLSVVLGCLFLGLGMGLVGLFPQFGMLVLAMLVCAVGYTCLSGALQAWLADEVGETDAARLYLTGSQAGRVGAVLGILLTAWLGQAGLHVPTLAGGGVMLALGLYLRGWMPERGFQPVPAGERQTWTALSGTLRHGLTEVRRSPVLTLLVGAALLFGASGEVFERLRDFLLVREVGLPAGVTPAVLFAALALLTHLIGYGLTELLIRRLGAAQPGRAAGLLRLITGLSAALMVVFAFAPNFWLAAGALVLYSVGSTLSGPLYSLWLNQRLDSRSRATVNSVAAQADALGQMTVGPLFGGLGNLLGVRAALGLAALIRLPLLLLIGAAGRREAANQPGP</sequence>
<evidence type="ECO:0000313" key="7">
    <source>
        <dbReference type="Proteomes" id="UP000199223"/>
    </source>
</evidence>
<dbReference type="AlphaFoldDB" id="A0A1H6WCQ2"/>
<dbReference type="OrthoDB" id="9816124at2"/>
<reference evidence="7" key="1">
    <citation type="submission" date="2016-10" db="EMBL/GenBank/DDBJ databases">
        <authorList>
            <person name="Varghese N."/>
            <person name="Submissions S."/>
        </authorList>
    </citation>
    <scope>NUCLEOTIDE SEQUENCE [LARGE SCALE GENOMIC DNA]</scope>
    <source>
        <strain evidence="7">CGMCC 1.10218</strain>
    </source>
</reference>
<evidence type="ECO:0000256" key="2">
    <source>
        <dbReference type="ARBA" id="ARBA00022989"/>
    </source>
</evidence>
<feature type="transmembrane region" description="Helical" evidence="4">
    <location>
        <begin position="289"/>
        <end position="309"/>
    </location>
</feature>
<dbReference type="PANTHER" id="PTHR23530">
    <property type="entry name" value="TRANSPORT PROTEIN-RELATED"/>
    <property type="match status" value="1"/>
</dbReference>
<feature type="domain" description="Major facilitator superfamily (MFS) profile" evidence="5">
    <location>
        <begin position="7"/>
        <end position="402"/>
    </location>
</feature>
<accession>A0A1H6WCQ2</accession>
<keyword evidence="7" id="KW-1185">Reference proteome</keyword>
<dbReference type="CDD" id="cd06174">
    <property type="entry name" value="MFS"/>
    <property type="match status" value="1"/>
</dbReference>
<dbReference type="InterPro" id="IPR036259">
    <property type="entry name" value="MFS_trans_sf"/>
</dbReference>
<feature type="transmembrane region" description="Helical" evidence="4">
    <location>
        <begin position="159"/>
        <end position="177"/>
    </location>
</feature>
<feature type="transmembrane region" description="Helical" evidence="4">
    <location>
        <begin position="40"/>
        <end position="61"/>
    </location>
</feature>
<dbReference type="InterPro" id="IPR020846">
    <property type="entry name" value="MFS_dom"/>
</dbReference>
<evidence type="ECO:0000256" key="4">
    <source>
        <dbReference type="SAM" id="Phobius"/>
    </source>
</evidence>
<feature type="transmembrane region" description="Helical" evidence="4">
    <location>
        <begin position="254"/>
        <end position="277"/>
    </location>
</feature>
<dbReference type="EMBL" id="FNZA01000004">
    <property type="protein sequence ID" value="SEJ14728.1"/>
    <property type="molecule type" value="Genomic_DNA"/>
</dbReference>
<feature type="transmembrane region" description="Helical" evidence="4">
    <location>
        <begin position="98"/>
        <end position="120"/>
    </location>
</feature>